<organism evidence="1 2">
    <name type="scientific">Mahella australiensis (strain DSM 15567 / CIP 107919 / 50-1 BON)</name>
    <dbReference type="NCBI Taxonomy" id="697281"/>
    <lineage>
        <taxon>Bacteria</taxon>
        <taxon>Bacillati</taxon>
        <taxon>Bacillota</taxon>
        <taxon>Clostridia</taxon>
        <taxon>Thermoanaerobacterales</taxon>
        <taxon>Thermoanaerobacterales Family IV. Incertae Sedis</taxon>
        <taxon>Mahella</taxon>
    </lineage>
</organism>
<protein>
    <submittedName>
        <fullName evidence="1">Uncharacterized protein</fullName>
    </submittedName>
</protein>
<dbReference type="KEGG" id="mas:Mahau_2910"/>
<reference evidence="1 2" key="2">
    <citation type="journal article" date="2011" name="Stand. Genomic Sci.">
        <title>Complete genome sequence of Mahella australiensis type strain (50-1 BON).</title>
        <authorList>
            <person name="Sikorski J."/>
            <person name="Teshima H."/>
            <person name="Nolan M."/>
            <person name="Lucas S."/>
            <person name="Hammon N."/>
            <person name="Deshpande S."/>
            <person name="Cheng J.F."/>
            <person name="Pitluck S."/>
            <person name="Liolios K."/>
            <person name="Pagani I."/>
            <person name="Ivanova N."/>
            <person name="Huntemann M."/>
            <person name="Mavromatis K."/>
            <person name="Ovchinikova G."/>
            <person name="Pati A."/>
            <person name="Tapia R."/>
            <person name="Han C."/>
            <person name="Goodwin L."/>
            <person name="Chen A."/>
            <person name="Palaniappan K."/>
            <person name="Land M."/>
            <person name="Hauser L."/>
            <person name="Ngatchou-Djao O.D."/>
            <person name="Rohde M."/>
            <person name="Pukall R."/>
            <person name="Spring S."/>
            <person name="Abt B."/>
            <person name="Goker M."/>
            <person name="Detter J.C."/>
            <person name="Woyke T."/>
            <person name="Bristow J."/>
            <person name="Markowitz V."/>
            <person name="Hugenholtz P."/>
            <person name="Eisen J.A."/>
            <person name="Kyrpides N.C."/>
            <person name="Klenk H.P."/>
            <person name="Lapidus A."/>
        </authorList>
    </citation>
    <scope>NUCLEOTIDE SEQUENCE [LARGE SCALE GENOMIC DNA]</scope>
    <source>
        <strain evidence="2">DSM 15567 / CIP 107919 / 50-1 BON</strain>
    </source>
</reference>
<evidence type="ECO:0000313" key="2">
    <source>
        <dbReference type="Proteomes" id="UP000008457"/>
    </source>
</evidence>
<dbReference type="Proteomes" id="UP000008457">
    <property type="component" value="Chromosome"/>
</dbReference>
<reference evidence="2" key="1">
    <citation type="submission" date="2010-11" db="EMBL/GenBank/DDBJ databases">
        <title>The complete genome of Mahella australiensis DSM 15567.</title>
        <authorList>
            <consortium name="US DOE Joint Genome Institute (JGI-PGF)"/>
            <person name="Lucas S."/>
            <person name="Copeland A."/>
            <person name="Lapidus A."/>
            <person name="Bruce D."/>
            <person name="Goodwin L."/>
            <person name="Pitluck S."/>
            <person name="Kyrpides N."/>
            <person name="Mavromatis K."/>
            <person name="Pagani I."/>
            <person name="Ivanova N."/>
            <person name="Teshima H."/>
            <person name="Brettin T."/>
            <person name="Detter J.C."/>
            <person name="Han C."/>
            <person name="Tapia R."/>
            <person name="Land M."/>
            <person name="Hauser L."/>
            <person name="Markowitz V."/>
            <person name="Cheng J.-F."/>
            <person name="Hugenholtz P."/>
            <person name="Woyke T."/>
            <person name="Wu D."/>
            <person name="Spring S."/>
            <person name="Pukall R."/>
            <person name="Steenblock K."/>
            <person name="Schneider S."/>
            <person name="Klenk H.-P."/>
            <person name="Eisen J.A."/>
        </authorList>
    </citation>
    <scope>NUCLEOTIDE SEQUENCE [LARGE SCALE GENOMIC DNA]</scope>
    <source>
        <strain evidence="2">DSM 15567 / CIP 107919 / 50-1 BON</strain>
    </source>
</reference>
<accession>F4A0H1</accession>
<dbReference type="AlphaFoldDB" id="F4A0H1"/>
<proteinExistence type="predicted"/>
<dbReference type="HOGENOM" id="CLU_2917169_0_0_9"/>
<dbReference type="EMBL" id="CP002360">
    <property type="protein sequence ID" value="AEE98032.1"/>
    <property type="molecule type" value="Genomic_DNA"/>
</dbReference>
<dbReference type="STRING" id="697281.Mahau_2910"/>
<keyword evidence="2" id="KW-1185">Reference proteome</keyword>
<name>F4A0H1_MAHA5</name>
<dbReference type="RefSeq" id="WP_013782443.1">
    <property type="nucleotide sequence ID" value="NC_015520.1"/>
</dbReference>
<evidence type="ECO:0000313" key="1">
    <source>
        <dbReference type="EMBL" id="AEE98032.1"/>
    </source>
</evidence>
<sequence length="61" mass="6818">MKKVKIVVSLAGLDFSYGIGEIVELPDKQADDWVKAGLAVYIKMLDVEKAVIDAPETRKRR</sequence>
<gene>
    <name evidence="1" type="ordered locus">Mahau_2910</name>
</gene>